<dbReference type="KEGG" id="dpu:SU48_08190"/>
<dbReference type="Pfam" id="PF09537">
    <property type="entry name" value="DUF2383"/>
    <property type="match status" value="1"/>
</dbReference>
<evidence type="ECO:0000259" key="1">
    <source>
        <dbReference type="Pfam" id="PF09537"/>
    </source>
</evidence>
<dbReference type="PIRSF" id="PIRSF029477">
    <property type="entry name" value="UCP029477"/>
    <property type="match status" value="1"/>
</dbReference>
<dbReference type="NCBIfam" id="TIGR02284">
    <property type="entry name" value="PA2169 family four-helix-bundle protein"/>
    <property type="match status" value="1"/>
</dbReference>
<dbReference type="InterPro" id="IPR019052">
    <property type="entry name" value="DUF2383"/>
</dbReference>
<proteinExistence type="predicted"/>
<organism evidence="2 3">
    <name type="scientific">Deinococcus puniceus</name>
    <dbReference type="NCBI Taxonomy" id="1182568"/>
    <lineage>
        <taxon>Bacteria</taxon>
        <taxon>Thermotogati</taxon>
        <taxon>Deinococcota</taxon>
        <taxon>Deinococci</taxon>
        <taxon>Deinococcales</taxon>
        <taxon>Deinococcaceae</taxon>
        <taxon>Deinococcus</taxon>
    </lineage>
</organism>
<dbReference type="RefSeq" id="WP_064014822.1">
    <property type="nucleotide sequence ID" value="NZ_CP011387.1"/>
</dbReference>
<dbReference type="EMBL" id="CP011387">
    <property type="protein sequence ID" value="ANE43753.1"/>
    <property type="molecule type" value="Genomic_DNA"/>
</dbReference>
<protein>
    <submittedName>
        <fullName evidence="2">Aldehyde dehydrogenase</fullName>
    </submittedName>
</protein>
<dbReference type="AlphaFoldDB" id="A0A172TAC2"/>
<dbReference type="InterPro" id="IPR012347">
    <property type="entry name" value="Ferritin-like"/>
</dbReference>
<evidence type="ECO:0000313" key="3">
    <source>
        <dbReference type="Proteomes" id="UP000077363"/>
    </source>
</evidence>
<evidence type="ECO:0000313" key="2">
    <source>
        <dbReference type="EMBL" id="ANE43753.1"/>
    </source>
</evidence>
<sequence length="153" mass="16971">MTMNNETVLDKLQYLLGTLRDGEKGFADAAEHATDASLKSLFLERSTQRSQLASEVEAHITRLGDKPREGGSVGAALHRTWLNVRDAVTGRGDYQVVAECERGEDVAVENYQDVLKEADLPADIRSVVETQFAQVKASHDQIRDMKHSMEANK</sequence>
<dbReference type="OrthoDB" id="282393at2"/>
<dbReference type="PATRIC" id="fig|1182568.3.peg.1703"/>
<accession>A0A172TAC2</accession>
<feature type="domain" description="DUF2383" evidence="1">
    <location>
        <begin position="8"/>
        <end position="117"/>
    </location>
</feature>
<dbReference type="InterPro" id="IPR011971">
    <property type="entry name" value="CHP02284"/>
</dbReference>
<dbReference type="Gene3D" id="1.20.1260.10">
    <property type="match status" value="1"/>
</dbReference>
<reference evidence="2 3" key="1">
    <citation type="submission" date="2015-01" db="EMBL/GenBank/DDBJ databases">
        <title>Deinococcus puniceus/DY1/ whole genome sequencing.</title>
        <authorList>
            <person name="Kim M.K."/>
            <person name="Srinivasan S."/>
            <person name="Lee J.-J."/>
        </authorList>
    </citation>
    <scope>NUCLEOTIDE SEQUENCE [LARGE SCALE GENOMIC DNA]</scope>
    <source>
        <strain evidence="2 3">DY1</strain>
    </source>
</reference>
<name>A0A172TAC2_9DEIO</name>
<dbReference type="InterPro" id="IPR016920">
    <property type="entry name" value="UCP029477"/>
</dbReference>
<dbReference type="Proteomes" id="UP000077363">
    <property type="component" value="Chromosome"/>
</dbReference>
<keyword evidence="3" id="KW-1185">Reference proteome</keyword>
<dbReference type="STRING" id="1182568.SU48_08190"/>
<gene>
    <name evidence="2" type="ORF">SU48_08190</name>
</gene>